<organism evidence="2 4">
    <name type="scientific">Listeria booriae</name>
    <dbReference type="NCBI Taxonomy" id="1552123"/>
    <lineage>
        <taxon>Bacteria</taxon>
        <taxon>Bacillati</taxon>
        <taxon>Bacillota</taxon>
        <taxon>Bacilli</taxon>
        <taxon>Bacillales</taxon>
        <taxon>Listeriaceae</taxon>
        <taxon>Listeria</taxon>
    </lineage>
</organism>
<evidence type="ECO:0000313" key="1">
    <source>
        <dbReference type="EMBL" id="MBC1403107.1"/>
    </source>
</evidence>
<protein>
    <submittedName>
        <fullName evidence="2">Uncharacterized protein</fullName>
    </submittedName>
</protein>
<comment type="caution">
    <text evidence="2">The sequence shown here is derived from an EMBL/GenBank/DDBJ whole genome shotgun (WGS) entry which is preliminary data.</text>
</comment>
<dbReference type="EMBL" id="JAARSH010000016">
    <property type="protein sequence ID" value="MBC1617937.1"/>
    <property type="molecule type" value="Genomic_DNA"/>
</dbReference>
<dbReference type="Proteomes" id="UP000544413">
    <property type="component" value="Unassembled WGS sequence"/>
</dbReference>
<gene>
    <name evidence="1" type="ORF">HB836_16055</name>
    <name evidence="2" type="ORF">HB904_17300</name>
</gene>
<dbReference type="InterPro" id="IPR046100">
    <property type="entry name" value="DUF6037"/>
</dbReference>
<name>A0A842AKH1_9LIST</name>
<dbReference type="Pfam" id="PF19503">
    <property type="entry name" value="DUF6037"/>
    <property type="match status" value="1"/>
</dbReference>
<dbReference type="EMBL" id="JAARPT010000013">
    <property type="protein sequence ID" value="MBC1403107.1"/>
    <property type="molecule type" value="Genomic_DNA"/>
</dbReference>
<dbReference type="Proteomes" id="UP000574104">
    <property type="component" value="Unassembled WGS sequence"/>
</dbReference>
<accession>A0A842AKH1</accession>
<evidence type="ECO:0000313" key="3">
    <source>
        <dbReference type="Proteomes" id="UP000544413"/>
    </source>
</evidence>
<reference evidence="3 4" key="1">
    <citation type="submission" date="2020-03" db="EMBL/GenBank/DDBJ databases">
        <title>Soil Listeria distribution.</title>
        <authorList>
            <person name="Liao J."/>
            <person name="Wiedmann M."/>
        </authorList>
    </citation>
    <scope>NUCLEOTIDE SEQUENCE [LARGE SCALE GENOMIC DNA]</scope>
    <source>
        <strain evidence="2 4">FSL L7-1299</strain>
        <strain evidence="1 3">FSL L7-1658</strain>
    </source>
</reference>
<dbReference type="RefSeq" id="WP_185406826.1">
    <property type="nucleotide sequence ID" value="NZ_JAARPT010000013.1"/>
</dbReference>
<evidence type="ECO:0000313" key="4">
    <source>
        <dbReference type="Proteomes" id="UP000574104"/>
    </source>
</evidence>
<evidence type="ECO:0000313" key="2">
    <source>
        <dbReference type="EMBL" id="MBC1617937.1"/>
    </source>
</evidence>
<dbReference type="AlphaFoldDB" id="A0A842AKH1"/>
<proteinExistence type="predicted"/>
<sequence>MIIDALQKLHLEMKRLKLTMDVFELTYNEVVCDVIFEADPQKRFSLIFIKKSIGSTLSLAIVPRYDLQIKGSNYIPFLRFFNIGKAGTGMAAQNFSDYLEKNIPTKAKLPTPEARKILAKHYDVEDSDKTYYASFTNWEKARALNPALKKGRTQKNLLKTKKLYPNLYETIKDYDISINYSTTPRSNEKELLQQLYDTSY</sequence>